<comment type="caution">
    <text evidence="1">The sequence shown here is derived from an EMBL/GenBank/DDBJ whole genome shotgun (WGS) entry which is preliminary data.</text>
</comment>
<dbReference type="EMBL" id="QSQN01000017">
    <property type="protein sequence ID" value="RGK39823.1"/>
    <property type="molecule type" value="Genomic_DNA"/>
</dbReference>
<evidence type="ECO:0000313" key="1">
    <source>
        <dbReference type="EMBL" id="RGK39823.1"/>
    </source>
</evidence>
<dbReference type="EMBL" id="QRMI01000014">
    <property type="protein sequence ID" value="RHJ61872.1"/>
    <property type="molecule type" value="Genomic_DNA"/>
</dbReference>
<dbReference type="RefSeq" id="WP_005608432.1">
    <property type="nucleotide sequence ID" value="NZ_CABKOA010000047.1"/>
</dbReference>
<dbReference type="Pfam" id="PF12997">
    <property type="entry name" value="DUF3881"/>
    <property type="match status" value="1"/>
</dbReference>
<evidence type="ECO:0000313" key="6">
    <source>
        <dbReference type="Proteomes" id="UP000285832"/>
    </source>
</evidence>
<organism evidence="1 4">
    <name type="scientific">[Ruminococcus] lactaris</name>
    <dbReference type="NCBI Taxonomy" id="46228"/>
    <lineage>
        <taxon>Bacteria</taxon>
        <taxon>Bacillati</taxon>
        <taxon>Bacillota</taxon>
        <taxon>Clostridia</taxon>
        <taxon>Lachnospirales</taxon>
        <taxon>Lachnospiraceae</taxon>
        <taxon>Mediterraneibacter</taxon>
    </lineage>
</organism>
<evidence type="ECO:0000313" key="4">
    <source>
        <dbReference type="Proteomes" id="UP000260793"/>
    </source>
</evidence>
<dbReference type="GeneID" id="77335406"/>
<dbReference type="Proteomes" id="UP000260793">
    <property type="component" value="Unassembled WGS sequence"/>
</dbReference>
<protein>
    <submittedName>
        <fullName evidence="1">DUF3881 family protein</fullName>
    </submittedName>
</protein>
<reference evidence="4 5" key="1">
    <citation type="submission" date="2018-08" db="EMBL/GenBank/DDBJ databases">
        <title>A genome reference for cultivated species of the human gut microbiota.</title>
        <authorList>
            <person name="Zou Y."/>
            <person name="Xue W."/>
            <person name="Luo G."/>
        </authorList>
    </citation>
    <scope>NUCLEOTIDE SEQUENCE [LARGE SCALE GENOMIC DNA]</scope>
    <source>
        <strain evidence="3 6">AM09-9</strain>
        <strain evidence="2 5">AM25-1LB</strain>
        <strain evidence="1 4">TF11-7</strain>
    </source>
</reference>
<evidence type="ECO:0000313" key="3">
    <source>
        <dbReference type="EMBL" id="RHJ61872.1"/>
    </source>
</evidence>
<dbReference type="AlphaFoldDB" id="A0A3E4LQS9"/>
<dbReference type="Proteomes" id="UP000285832">
    <property type="component" value="Unassembled WGS sequence"/>
</dbReference>
<dbReference type="InterPro" id="IPR024541">
    <property type="entry name" value="DUF3881"/>
</dbReference>
<name>A0A3E4LQS9_9FIRM</name>
<gene>
    <name evidence="3" type="ORF">DW116_07005</name>
    <name evidence="2" type="ORF">DW672_05865</name>
    <name evidence="1" type="ORF">DXD17_07480</name>
</gene>
<accession>A0A3E4LQS9</accession>
<evidence type="ECO:0000313" key="2">
    <source>
        <dbReference type="EMBL" id="RHF61373.1"/>
    </source>
</evidence>
<sequence>MHQYLKAIGFNNIHTRKDLKKLLSETEENFTHQTVVSYRQGEDFCEFQKEYGQGIGISVCGELTEDEKFERAYYFPYFTGSGITTYADITVERKIEKEQYVGLCEDAKVGISLIFTIQNGIEYMRERKAGFVEGVQTSVTFSGLALSGMILLPVVKNEQQIQWEKAASDNRRELMNAARNGDQTAIETLTLNDMDMYSKMSKRLKNEDVFTIVDTYFMPYGAECDIYSIMGEILAVRERINGATGVRLYQMKLSVNELQFDVCVPADEVMGQPEIGRRFKGVIWLQGYINF</sequence>
<evidence type="ECO:0000313" key="5">
    <source>
        <dbReference type="Proteomes" id="UP000284902"/>
    </source>
</evidence>
<dbReference type="Proteomes" id="UP000284902">
    <property type="component" value="Unassembled WGS sequence"/>
</dbReference>
<proteinExistence type="predicted"/>
<dbReference type="EMBL" id="QRHG01000011">
    <property type="protein sequence ID" value="RHF61373.1"/>
    <property type="molecule type" value="Genomic_DNA"/>
</dbReference>